<proteinExistence type="predicted"/>
<name>A0A8S1YHP8_9CILI</name>
<evidence type="ECO:0000313" key="2">
    <source>
        <dbReference type="Proteomes" id="UP000689195"/>
    </source>
</evidence>
<dbReference type="OrthoDB" id="10587351at2759"/>
<protein>
    <submittedName>
        <fullName evidence="1">Uncharacterized protein</fullName>
    </submittedName>
</protein>
<accession>A0A8S1YHP8</accession>
<keyword evidence="2" id="KW-1185">Reference proteome</keyword>
<gene>
    <name evidence="1" type="ORF">PPENT_87.1.T1760029</name>
</gene>
<organism evidence="1 2">
    <name type="scientific">Paramecium pentaurelia</name>
    <dbReference type="NCBI Taxonomy" id="43138"/>
    <lineage>
        <taxon>Eukaryota</taxon>
        <taxon>Sar</taxon>
        <taxon>Alveolata</taxon>
        <taxon>Ciliophora</taxon>
        <taxon>Intramacronucleata</taxon>
        <taxon>Oligohymenophorea</taxon>
        <taxon>Peniculida</taxon>
        <taxon>Parameciidae</taxon>
        <taxon>Paramecium</taxon>
    </lineage>
</organism>
<dbReference type="Proteomes" id="UP000689195">
    <property type="component" value="Unassembled WGS sequence"/>
</dbReference>
<reference evidence="1" key="1">
    <citation type="submission" date="2021-01" db="EMBL/GenBank/DDBJ databases">
        <authorList>
            <consortium name="Genoscope - CEA"/>
            <person name="William W."/>
        </authorList>
    </citation>
    <scope>NUCLEOTIDE SEQUENCE</scope>
</reference>
<evidence type="ECO:0000313" key="1">
    <source>
        <dbReference type="EMBL" id="CAD8213289.1"/>
    </source>
</evidence>
<dbReference type="EMBL" id="CAJJDO010000176">
    <property type="protein sequence ID" value="CAD8213289.1"/>
    <property type="molecule type" value="Genomic_DNA"/>
</dbReference>
<comment type="caution">
    <text evidence="1">The sequence shown here is derived from an EMBL/GenBank/DDBJ whole genome shotgun (WGS) entry which is preliminary data.</text>
</comment>
<sequence>MICLYLFVKEFTDVVKREFSSVTYLKFKSYTSKFYDNLATQVFKYETVTIDPKAILQIKNQPFYEAVMWRKNVEKALNKIPQFFVYIFLLFTNEFNMMWFMSFIQQLKESVQPFSIDVKVLTKKNQSGGGSYDQIGESIKIEMWIELIDGFKKSNLRLQTGEYKNGKNVGTWVQMDLRKN</sequence>
<dbReference type="AlphaFoldDB" id="A0A8S1YHP8"/>